<proteinExistence type="predicted"/>
<sequence>MGASQPPKVVCVLVVLLLVGHGRSLLFEPDCAVDTTVCSCAGLTIRCEGRGLTSVPRFVNTGLRYSLLDLSNNNITSLTDSIFANIT</sequence>
<gene>
    <name evidence="2" type="ORF">BaRGS_00007064</name>
</gene>
<protein>
    <submittedName>
        <fullName evidence="2">Uncharacterized protein</fullName>
    </submittedName>
</protein>
<keyword evidence="1" id="KW-0732">Signal</keyword>
<reference evidence="2 3" key="1">
    <citation type="journal article" date="2023" name="Sci. Data">
        <title>Genome assembly of the Korean intertidal mud-creeper Batillaria attramentaria.</title>
        <authorList>
            <person name="Patra A.K."/>
            <person name="Ho P.T."/>
            <person name="Jun S."/>
            <person name="Lee S.J."/>
            <person name="Kim Y."/>
            <person name="Won Y.J."/>
        </authorList>
    </citation>
    <scope>NUCLEOTIDE SEQUENCE [LARGE SCALE GENOMIC DNA]</scope>
    <source>
        <strain evidence="2">Wonlab-2016</strain>
    </source>
</reference>
<evidence type="ECO:0000313" key="3">
    <source>
        <dbReference type="Proteomes" id="UP001519460"/>
    </source>
</evidence>
<organism evidence="2 3">
    <name type="scientific">Batillaria attramentaria</name>
    <dbReference type="NCBI Taxonomy" id="370345"/>
    <lineage>
        <taxon>Eukaryota</taxon>
        <taxon>Metazoa</taxon>
        <taxon>Spiralia</taxon>
        <taxon>Lophotrochozoa</taxon>
        <taxon>Mollusca</taxon>
        <taxon>Gastropoda</taxon>
        <taxon>Caenogastropoda</taxon>
        <taxon>Sorbeoconcha</taxon>
        <taxon>Cerithioidea</taxon>
        <taxon>Batillariidae</taxon>
        <taxon>Batillaria</taxon>
    </lineage>
</organism>
<comment type="caution">
    <text evidence="2">The sequence shown here is derived from an EMBL/GenBank/DDBJ whole genome shotgun (WGS) entry which is preliminary data.</text>
</comment>
<dbReference type="EMBL" id="JACVVK020000030">
    <property type="protein sequence ID" value="KAK7501633.1"/>
    <property type="molecule type" value="Genomic_DNA"/>
</dbReference>
<dbReference type="Proteomes" id="UP001519460">
    <property type="component" value="Unassembled WGS sequence"/>
</dbReference>
<feature type="signal peptide" evidence="1">
    <location>
        <begin position="1"/>
        <end position="24"/>
    </location>
</feature>
<dbReference type="Gene3D" id="3.80.10.10">
    <property type="entry name" value="Ribonuclease Inhibitor"/>
    <property type="match status" value="1"/>
</dbReference>
<dbReference type="AlphaFoldDB" id="A0ABD0LRG2"/>
<feature type="chain" id="PRO_5044747301" evidence="1">
    <location>
        <begin position="25"/>
        <end position="87"/>
    </location>
</feature>
<evidence type="ECO:0000313" key="2">
    <source>
        <dbReference type="EMBL" id="KAK7501633.1"/>
    </source>
</evidence>
<dbReference type="SUPFAM" id="SSF52058">
    <property type="entry name" value="L domain-like"/>
    <property type="match status" value="1"/>
</dbReference>
<accession>A0ABD0LRG2</accession>
<dbReference type="InterPro" id="IPR032675">
    <property type="entry name" value="LRR_dom_sf"/>
</dbReference>
<name>A0ABD0LRG2_9CAEN</name>
<evidence type="ECO:0000256" key="1">
    <source>
        <dbReference type="SAM" id="SignalP"/>
    </source>
</evidence>
<keyword evidence="3" id="KW-1185">Reference proteome</keyword>